<dbReference type="InterPro" id="IPR013785">
    <property type="entry name" value="Aldolase_TIM"/>
</dbReference>
<feature type="chain" id="PRO_5043577463" evidence="1">
    <location>
        <begin position="26"/>
        <end position="634"/>
    </location>
</feature>
<dbReference type="Proteomes" id="UP001431776">
    <property type="component" value="Unassembled WGS sequence"/>
</dbReference>
<dbReference type="PANTHER" id="PTHR35803:SF3">
    <property type="entry name" value="ALPHA-GLUCOSIDASE"/>
    <property type="match status" value="1"/>
</dbReference>
<dbReference type="SUPFAM" id="SSF51445">
    <property type="entry name" value="(Trans)glycosidases"/>
    <property type="match status" value="1"/>
</dbReference>
<comment type="caution">
    <text evidence="5">The sequence shown here is derived from an EMBL/GenBank/DDBJ whole genome shotgun (WGS) entry which is preliminary data.</text>
</comment>
<organism evidence="5 6">
    <name type="scientific">Anaerobaca lacustris</name>
    <dbReference type="NCBI Taxonomy" id="3044600"/>
    <lineage>
        <taxon>Bacteria</taxon>
        <taxon>Pseudomonadati</taxon>
        <taxon>Planctomycetota</taxon>
        <taxon>Phycisphaerae</taxon>
        <taxon>Sedimentisphaerales</taxon>
        <taxon>Anaerobacaceae</taxon>
        <taxon>Anaerobaca</taxon>
    </lineage>
</organism>
<dbReference type="GO" id="GO:0030246">
    <property type="term" value="F:carbohydrate binding"/>
    <property type="evidence" value="ECO:0007669"/>
    <property type="project" value="InterPro"/>
</dbReference>
<reference evidence="5" key="1">
    <citation type="submission" date="2023-05" db="EMBL/GenBank/DDBJ databases">
        <title>Anaerotaeda fermentans gen. nov., sp. nov., a novel anaerobic planctomycete of the new family within the order Sedimentisphaerales isolated from Taman Peninsula, Russia.</title>
        <authorList>
            <person name="Khomyakova M.A."/>
            <person name="Merkel A.Y."/>
            <person name="Slobodkin A.I."/>
        </authorList>
    </citation>
    <scope>NUCLEOTIDE SEQUENCE</scope>
    <source>
        <strain evidence="5">M17dextr</strain>
    </source>
</reference>
<dbReference type="Pfam" id="PF14509">
    <property type="entry name" value="GH97_C"/>
    <property type="match status" value="1"/>
</dbReference>
<gene>
    <name evidence="5" type="ORF">QJ522_17825</name>
</gene>
<dbReference type="InterPro" id="IPR052720">
    <property type="entry name" value="Glycosyl_hydrolase_97"/>
</dbReference>
<feature type="signal peptide" evidence="1">
    <location>
        <begin position="1"/>
        <end position="25"/>
    </location>
</feature>
<dbReference type="InterPro" id="IPR014718">
    <property type="entry name" value="GH-type_carb-bd"/>
</dbReference>
<dbReference type="InterPro" id="IPR019563">
    <property type="entry name" value="GH97_catalytic"/>
</dbReference>
<keyword evidence="6" id="KW-1185">Reference proteome</keyword>
<dbReference type="InterPro" id="IPR029486">
    <property type="entry name" value="GH97_N"/>
</dbReference>
<proteinExistence type="predicted"/>
<accession>A0AAW6U5K3</accession>
<dbReference type="Gene3D" id="3.20.20.70">
    <property type="entry name" value="Aldolase class I"/>
    <property type="match status" value="1"/>
</dbReference>
<feature type="domain" description="Glycosyl-hydrolase 97 C-terminal oligomerisation" evidence="4">
    <location>
        <begin position="525"/>
        <end position="620"/>
    </location>
</feature>
<dbReference type="EMBL" id="JASCXX010000026">
    <property type="protein sequence ID" value="MDI6450924.1"/>
    <property type="molecule type" value="Genomic_DNA"/>
</dbReference>
<feature type="domain" description="Glycosyl-hydrolase 97 N-terminal" evidence="3">
    <location>
        <begin position="28"/>
        <end position="273"/>
    </location>
</feature>
<dbReference type="InterPro" id="IPR017853">
    <property type="entry name" value="GH"/>
</dbReference>
<dbReference type="Pfam" id="PF14508">
    <property type="entry name" value="GH97_N"/>
    <property type="match status" value="1"/>
</dbReference>
<evidence type="ECO:0000313" key="5">
    <source>
        <dbReference type="EMBL" id="MDI6450924.1"/>
    </source>
</evidence>
<evidence type="ECO:0000259" key="2">
    <source>
        <dbReference type="Pfam" id="PF10566"/>
    </source>
</evidence>
<keyword evidence="1" id="KW-0732">Signal</keyword>
<dbReference type="PANTHER" id="PTHR35803">
    <property type="entry name" value="GLUCAN 1,4-ALPHA-GLUCOSIDASE SUSB-RELATED"/>
    <property type="match status" value="1"/>
</dbReference>
<keyword evidence="5" id="KW-0378">Hydrolase</keyword>
<sequence>MLNICKVTCALYLAIILCFGGSVSAVEVRSPDGLMSVSFEVKDFEGAPACPVYSVRYKGQIVVSESRLGLELEGGRLGDGMAATILSTGSNDATWKPVYGERSTIRDRYNQIEIQLTETQAPHRIVQLTFRAYDEGVAFCYTIPRQAGMDRITIAKEASEFRFPGDHAAWAVYSAQGKYEKVTLSQIKPGCERPLVIQAADDVYLAVAEAKLVDYARMKLAPLTGRAHSLVSDLSGLVEAALPLTTPWRVVMAADRPGQLLENNDILLNLNAPCAIADTSWIKPGKVIREVSLTTAGGKRCVDFAVQRNLQYVEYDAGWYGLEYSDESDATTVTLDPKRSKGPLDLHEVIRYAEEHGIGVIVYVNRRALERQLDEILPLYRRWGIKGVKYGFVNVGSQRWTSWLHEAIRKAADHQLMVDVHDEYRPTGYSRTYPNFMTQEGIRGDEERQPNEMSLTTLFTRMIAGAGDNTICYLDKRVFEQSTHAYQLAKAVCFYSPWQFLYWYDRPEMFDDEPELEFFDHCPTVWDQTKVLEDRIGEYAIMARRSGSDWFMGFMNSGQARTFDVSLDFLDSGTKYVAHIYSDDPAVATRTRVRIDRFAVDRDTNLKMSASDKGGQAVRIVAATAEDHWPPYTR</sequence>
<evidence type="ECO:0000256" key="1">
    <source>
        <dbReference type="SAM" id="SignalP"/>
    </source>
</evidence>
<dbReference type="AlphaFoldDB" id="A0AAW6U5K3"/>
<dbReference type="InterPro" id="IPR029483">
    <property type="entry name" value="GH97_C"/>
</dbReference>
<feature type="domain" description="Glycosyl-hydrolase 97 catalytic" evidence="2">
    <location>
        <begin position="291"/>
        <end position="442"/>
    </location>
</feature>
<dbReference type="Gene3D" id="2.70.98.10">
    <property type="match status" value="1"/>
</dbReference>
<evidence type="ECO:0000259" key="4">
    <source>
        <dbReference type="Pfam" id="PF14509"/>
    </source>
</evidence>
<name>A0AAW6U5K3_9BACT</name>
<dbReference type="GO" id="GO:0016787">
    <property type="term" value="F:hydrolase activity"/>
    <property type="evidence" value="ECO:0007669"/>
    <property type="project" value="UniProtKB-KW"/>
</dbReference>
<evidence type="ECO:0000313" key="6">
    <source>
        <dbReference type="Proteomes" id="UP001431776"/>
    </source>
</evidence>
<evidence type="ECO:0000259" key="3">
    <source>
        <dbReference type="Pfam" id="PF14508"/>
    </source>
</evidence>
<protein>
    <submittedName>
        <fullName evidence="5">Glycoside hydrolase family 97 N-terminal domain-containing protein</fullName>
    </submittedName>
</protein>
<dbReference type="Pfam" id="PF10566">
    <property type="entry name" value="Glyco_hydro_97"/>
    <property type="match status" value="1"/>
</dbReference>
<dbReference type="RefSeq" id="WP_349246332.1">
    <property type="nucleotide sequence ID" value="NZ_JASCXX010000026.1"/>
</dbReference>